<sequence>MKSGVLMIIHIYAKVSICKMPVIMSNKHYTCPFSHLILSGRCGCAFSAKDCIAEKEFGACLDESASGDCASLYQNLRSNSDFALKSHHQSNLSVGQQAKIKMGGLLALQEIIHQSSENNIKDIATLVEKIKSKYANFDKLPFSKLMPKISQFKFRVR</sequence>
<organism evidence="1">
    <name type="scientific">Catillopecten margaritatus gill symbiont</name>
    <dbReference type="NCBI Taxonomy" id="3083288"/>
    <lineage>
        <taxon>Bacteria</taxon>
        <taxon>Pseudomonadati</taxon>
        <taxon>Pseudomonadota</taxon>
        <taxon>Gammaproteobacteria</taxon>
        <taxon>sulfur-oxidizing symbionts</taxon>
    </lineage>
</organism>
<name>A0AAU6PEX8_9GAMM</name>
<reference evidence="1" key="1">
    <citation type="submission" date="2023-10" db="EMBL/GenBank/DDBJ databases">
        <title>The first scallop-associated chemosynthetic bacterial symbiont.</title>
        <authorList>
            <person name="Lin Y.-T."/>
            <person name="Sun J."/>
            <person name="Ip J.C.-H."/>
            <person name="He X."/>
            <person name="Gao Z.-M."/>
            <person name="Perez M."/>
            <person name="Xu T."/>
            <person name="Qian P.-Y."/>
            <person name="Qiu J.-W."/>
        </authorList>
    </citation>
    <scope>NUCLEOTIDE SEQUENCE</scope>
    <source>
        <strain evidence="1">Gill1</strain>
    </source>
</reference>
<dbReference type="AlphaFoldDB" id="A0AAU6PEX8"/>
<proteinExistence type="predicted"/>
<accession>A0AAU6PEX8</accession>
<protein>
    <submittedName>
        <fullName evidence="1">Uncharacterized protein</fullName>
    </submittedName>
</protein>
<gene>
    <name evidence="1" type="ORF">Ctma_0250</name>
</gene>
<dbReference type="EMBL" id="CP138327">
    <property type="protein sequence ID" value="WXT99551.1"/>
    <property type="molecule type" value="Genomic_DNA"/>
</dbReference>
<evidence type="ECO:0000313" key="1">
    <source>
        <dbReference type="EMBL" id="WXT99551.1"/>
    </source>
</evidence>